<dbReference type="RefSeq" id="WP_204403532.1">
    <property type="nucleotide sequence ID" value="NZ_JAFBEE010000019.1"/>
</dbReference>
<keyword evidence="3" id="KW-1185">Reference proteome</keyword>
<evidence type="ECO:0000313" key="3">
    <source>
        <dbReference type="Proteomes" id="UP001314796"/>
    </source>
</evidence>
<evidence type="ECO:0000259" key="1">
    <source>
        <dbReference type="Pfam" id="PF13649"/>
    </source>
</evidence>
<dbReference type="PANTHER" id="PTHR43591">
    <property type="entry name" value="METHYLTRANSFERASE"/>
    <property type="match status" value="1"/>
</dbReference>
<organism evidence="2 3">
    <name type="scientific">Alkaliphilus hydrothermalis</name>
    <dbReference type="NCBI Taxonomy" id="1482730"/>
    <lineage>
        <taxon>Bacteria</taxon>
        <taxon>Bacillati</taxon>
        <taxon>Bacillota</taxon>
        <taxon>Clostridia</taxon>
        <taxon>Peptostreptococcales</taxon>
        <taxon>Natronincolaceae</taxon>
        <taxon>Alkaliphilus</taxon>
    </lineage>
</organism>
<name>A0ABS2NSQ6_9FIRM</name>
<dbReference type="SUPFAM" id="SSF53335">
    <property type="entry name" value="S-adenosyl-L-methionine-dependent methyltransferases"/>
    <property type="match status" value="1"/>
</dbReference>
<dbReference type="Pfam" id="PF13649">
    <property type="entry name" value="Methyltransf_25"/>
    <property type="match status" value="1"/>
</dbReference>
<feature type="domain" description="Methyltransferase" evidence="1">
    <location>
        <begin position="44"/>
        <end position="142"/>
    </location>
</feature>
<dbReference type="EMBL" id="JAFBEE010000019">
    <property type="protein sequence ID" value="MBM7615861.1"/>
    <property type="molecule type" value="Genomic_DNA"/>
</dbReference>
<dbReference type="Gene3D" id="3.40.50.150">
    <property type="entry name" value="Vaccinia Virus protein VP39"/>
    <property type="match status" value="1"/>
</dbReference>
<dbReference type="Proteomes" id="UP001314796">
    <property type="component" value="Unassembled WGS sequence"/>
</dbReference>
<gene>
    <name evidence="2" type="ORF">JOC73_002435</name>
</gene>
<reference evidence="2 3" key="1">
    <citation type="submission" date="2021-01" db="EMBL/GenBank/DDBJ databases">
        <title>Genomic Encyclopedia of Type Strains, Phase IV (KMG-IV): sequencing the most valuable type-strain genomes for metagenomic binning, comparative biology and taxonomic classification.</title>
        <authorList>
            <person name="Goeker M."/>
        </authorList>
    </citation>
    <scope>NUCLEOTIDE SEQUENCE [LARGE SCALE GENOMIC DNA]</scope>
    <source>
        <strain evidence="2 3">DSM 25890</strain>
    </source>
</reference>
<dbReference type="InterPro" id="IPR041698">
    <property type="entry name" value="Methyltransf_25"/>
</dbReference>
<dbReference type="InterPro" id="IPR029063">
    <property type="entry name" value="SAM-dependent_MTases_sf"/>
</dbReference>
<sequence length="267" mass="30752">MNSVVNHYEKYNECERLSTNSARKIEFIISSRILDNYITKNDRILDVAAGTGIYSFHYAEKGHDVFAMDLTPKHIQIIRDKLHSSIKDLNIQTEVNNAIDLNIVKEEEFDTVLCFGPIYHLVEAHDRRKCIDECLRVLKKGGILAIAYINKHYILPHLLSSSNRLPLTDSMIHKVIDEGVIRDGDSDCFWTDAFFTTPDDMEDFLKNFNVEIIDHVATDGLSPLLRNTIDEMEEAEYQKWIEYQLKTCREKSILGSSNHGLVVCKKK</sequence>
<dbReference type="CDD" id="cd02440">
    <property type="entry name" value="AdoMet_MTases"/>
    <property type="match status" value="1"/>
</dbReference>
<accession>A0ABS2NSQ6</accession>
<comment type="caution">
    <text evidence="2">The sequence shown here is derived from an EMBL/GenBank/DDBJ whole genome shotgun (WGS) entry which is preliminary data.</text>
</comment>
<keyword evidence="2" id="KW-0830">Ubiquinone</keyword>
<evidence type="ECO:0000313" key="2">
    <source>
        <dbReference type="EMBL" id="MBM7615861.1"/>
    </source>
</evidence>
<protein>
    <submittedName>
        <fullName evidence="2">Ubiquinone/menaquinone biosynthesis C-methylase UbiE</fullName>
    </submittedName>
</protein>
<proteinExistence type="predicted"/>